<feature type="region of interest" description="Disordered" evidence="1">
    <location>
        <begin position="27"/>
        <end position="46"/>
    </location>
</feature>
<gene>
    <name evidence="3" type="ORF">FRACYDRAFT_250070</name>
</gene>
<name>A0A1E7EQP3_9STRA</name>
<evidence type="ECO:0000256" key="1">
    <source>
        <dbReference type="SAM" id="MobiDB-lite"/>
    </source>
</evidence>
<evidence type="ECO:0000259" key="2">
    <source>
        <dbReference type="Pfam" id="PF20710"/>
    </source>
</evidence>
<reference evidence="3 4" key="1">
    <citation type="submission" date="2016-09" db="EMBL/GenBank/DDBJ databases">
        <title>Extensive genetic diversity and differential bi-allelic expression allows diatom success in the polar Southern Ocean.</title>
        <authorList>
            <consortium name="DOE Joint Genome Institute"/>
            <person name="Mock T."/>
            <person name="Otillar R.P."/>
            <person name="Strauss J."/>
            <person name="Dupont C."/>
            <person name="Frickenhaus S."/>
            <person name="Maumus F."/>
            <person name="Mcmullan M."/>
            <person name="Sanges R."/>
            <person name="Schmutz J."/>
            <person name="Toseland A."/>
            <person name="Valas R."/>
            <person name="Veluchamy A."/>
            <person name="Ward B.J."/>
            <person name="Allen A."/>
            <person name="Barry K."/>
            <person name="Falciatore A."/>
            <person name="Ferrante M."/>
            <person name="Fortunato A.E."/>
            <person name="Gloeckner G."/>
            <person name="Gruber A."/>
            <person name="Hipkin R."/>
            <person name="Janech M."/>
            <person name="Kroth P."/>
            <person name="Leese F."/>
            <person name="Lindquist E."/>
            <person name="Lyon B.R."/>
            <person name="Martin J."/>
            <person name="Mayer C."/>
            <person name="Parker M."/>
            <person name="Quesneville H."/>
            <person name="Raymond J."/>
            <person name="Uhlig C."/>
            <person name="Valentin K.U."/>
            <person name="Worden A.Z."/>
            <person name="Armbrust E.V."/>
            <person name="Bowler C."/>
            <person name="Green B."/>
            <person name="Moulton V."/>
            <person name="Van Oosterhout C."/>
            <person name="Grigoriev I."/>
        </authorList>
    </citation>
    <scope>NUCLEOTIDE SEQUENCE [LARGE SCALE GENOMIC DNA]</scope>
    <source>
        <strain evidence="3 4">CCMP1102</strain>
    </source>
</reference>
<feature type="compositionally biased region" description="Low complexity" evidence="1">
    <location>
        <begin position="27"/>
        <end position="37"/>
    </location>
</feature>
<proteinExistence type="predicted"/>
<dbReference type="AlphaFoldDB" id="A0A1E7EQP3"/>
<dbReference type="InParanoid" id="A0A1E7EQP3"/>
<keyword evidence="4" id="KW-1185">Reference proteome</keyword>
<dbReference type="InterPro" id="IPR049227">
    <property type="entry name" value="DUF6824"/>
</dbReference>
<dbReference type="Pfam" id="PF20710">
    <property type="entry name" value="DUF6824"/>
    <property type="match status" value="1"/>
</dbReference>
<protein>
    <recommendedName>
        <fullName evidence="2">DUF6824 domain-containing protein</fullName>
    </recommendedName>
</protein>
<dbReference type="KEGG" id="fcy:FRACYDRAFT_250070"/>
<organism evidence="3 4">
    <name type="scientific">Fragilariopsis cylindrus CCMP1102</name>
    <dbReference type="NCBI Taxonomy" id="635003"/>
    <lineage>
        <taxon>Eukaryota</taxon>
        <taxon>Sar</taxon>
        <taxon>Stramenopiles</taxon>
        <taxon>Ochrophyta</taxon>
        <taxon>Bacillariophyta</taxon>
        <taxon>Bacillariophyceae</taxon>
        <taxon>Bacillariophycidae</taxon>
        <taxon>Bacillariales</taxon>
        <taxon>Bacillariaceae</taxon>
        <taxon>Fragilariopsis</taxon>
    </lineage>
</organism>
<feature type="domain" description="DUF6824" evidence="2">
    <location>
        <begin position="397"/>
        <end position="469"/>
    </location>
</feature>
<evidence type="ECO:0000313" key="4">
    <source>
        <dbReference type="Proteomes" id="UP000095751"/>
    </source>
</evidence>
<sequence length="491" mass="56091">MSTNYHYNEKDDNNKCYDDYYDPPNDYNDNYNNNMNGSVGGGSSADDDGAVTSTTVGACAVEELLSKELFQNLCFQKDDDFDDEINGLRCHYDGINETSEFIQTSLLQLSYELDVVIPNHEKRAYLLCQELDERANGYSIAGDTSSSTGVGIIISSYINNIDFRLRFLRCELFNIQKAAIRMVRFLNLGFDLYGESILLRPPLFKDFSSTEKAVFRKGFYQLLPFRSEGIGRRILFINPNTEWDTIDPKIRDKILFYITYRVGLQNTSIQKEGIIIVSWMDSTFKISNHSINLLSVRISAIHICTNDIPYYGIPRSVVGMMIAQNRSRIKLHAGNADDLKSILKGYLGFVSEHLPITDTGNIKQNYFRKSYKMLHLMEQGGPAAETCKWIECPSLTDVLFQQGRSLSHTPGNSKLLELITSLITGEIKNKRSSILQIISKIKLNNGVFLTHNEKGWWDEIDDFEAYKRIDYIFINQGRPARKKNARHNFIS</sequence>
<dbReference type="Proteomes" id="UP000095751">
    <property type="component" value="Unassembled WGS sequence"/>
</dbReference>
<accession>A0A1E7EQP3</accession>
<dbReference type="EMBL" id="KV784381">
    <property type="protein sequence ID" value="OEU08281.1"/>
    <property type="molecule type" value="Genomic_DNA"/>
</dbReference>
<dbReference type="OrthoDB" id="75724at2759"/>
<evidence type="ECO:0000313" key="3">
    <source>
        <dbReference type="EMBL" id="OEU08281.1"/>
    </source>
</evidence>